<organism evidence="2 3">
    <name type="scientific">Elysia crispata</name>
    <name type="common">lettuce slug</name>
    <dbReference type="NCBI Taxonomy" id="231223"/>
    <lineage>
        <taxon>Eukaryota</taxon>
        <taxon>Metazoa</taxon>
        <taxon>Spiralia</taxon>
        <taxon>Lophotrochozoa</taxon>
        <taxon>Mollusca</taxon>
        <taxon>Gastropoda</taxon>
        <taxon>Heterobranchia</taxon>
        <taxon>Euthyneura</taxon>
        <taxon>Panpulmonata</taxon>
        <taxon>Sacoglossa</taxon>
        <taxon>Placobranchoidea</taxon>
        <taxon>Plakobranchidae</taxon>
        <taxon>Elysia</taxon>
    </lineage>
</organism>
<dbReference type="Proteomes" id="UP001283361">
    <property type="component" value="Unassembled WGS sequence"/>
</dbReference>
<gene>
    <name evidence="2" type="ORF">RRG08_045702</name>
</gene>
<protein>
    <submittedName>
        <fullName evidence="2">Uncharacterized protein</fullName>
    </submittedName>
</protein>
<proteinExistence type="predicted"/>
<reference evidence="2" key="1">
    <citation type="journal article" date="2023" name="G3 (Bethesda)">
        <title>A reference genome for the long-term kleptoplast-retaining sea slug Elysia crispata morphotype clarki.</title>
        <authorList>
            <person name="Eastman K.E."/>
            <person name="Pendleton A.L."/>
            <person name="Shaikh M.A."/>
            <person name="Suttiyut T."/>
            <person name="Ogas R."/>
            <person name="Tomko P."/>
            <person name="Gavelis G."/>
            <person name="Widhalm J.R."/>
            <person name="Wisecaver J.H."/>
        </authorList>
    </citation>
    <scope>NUCLEOTIDE SEQUENCE</scope>
    <source>
        <strain evidence="2">ECLA1</strain>
    </source>
</reference>
<comment type="caution">
    <text evidence="2">The sequence shown here is derived from an EMBL/GenBank/DDBJ whole genome shotgun (WGS) entry which is preliminary data.</text>
</comment>
<sequence length="85" mass="9416">MGAHDRPRLGPESRNVGGDREVKTGRGGREVERRDLPCLPLLSKSQPASERHKQHAGTPRLLANQRGWRAVTPRNLDLGGDLCEK</sequence>
<keyword evidence="3" id="KW-1185">Reference proteome</keyword>
<dbReference type="EMBL" id="JAWDGP010004884">
    <property type="protein sequence ID" value="KAK3761475.1"/>
    <property type="molecule type" value="Genomic_DNA"/>
</dbReference>
<dbReference type="AlphaFoldDB" id="A0AAE1D999"/>
<evidence type="ECO:0000256" key="1">
    <source>
        <dbReference type="SAM" id="MobiDB-lite"/>
    </source>
</evidence>
<accession>A0AAE1D999</accession>
<evidence type="ECO:0000313" key="2">
    <source>
        <dbReference type="EMBL" id="KAK3761475.1"/>
    </source>
</evidence>
<name>A0AAE1D999_9GAST</name>
<evidence type="ECO:0000313" key="3">
    <source>
        <dbReference type="Proteomes" id="UP001283361"/>
    </source>
</evidence>
<feature type="compositionally biased region" description="Basic and acidic residues" evidence="1">
    <location>
        <begin position="1"/>
        <end position="36"/>
    </location>
</feature>
<feature type="region of interest" description="Disordered" evidence="1">
    <location>
        <begin position="1"/>
        <end position="67"/>
    </location>
</feature>